<gene>
    <name evidence="2" type="ORF">M422DRAFT_254928</name>
</gene>
<evidence type="ECO:0000313" key="2">
    <source>
        <dbReference type="EMBL" id="KIJ41916.1"/>
    </source>
</evidence>
<evidence type="ECO:0000313" key="3">
    <source>
        <dbReference type="Proteomes" id="UP000054279"/>
    </source>
</evidence>
<protein>
    <submittedName>
        <fullName evidence="2">Unplaced genomic scaffold SPHSTscaffold_58, whole genome shotgun sequence</fullName>
    </submittedName>
</protein>
<feature type="region of interest" description="Disordered" evidence="1">
    <location>
        <begin position="220"/>
        <end position="239"/>
    </location>
</feature>
<name>A0A0C9VUJ2_SPHS4</name>
<dbReference type="AlphaFoldDB" id="A0A0C9VUJ2"/>
<dbReference type="EMBL" id="KN837133">
    <property type="protein sequence ID" value="KIJ41916.1"/>
    <property type="molecule type" value="Genomic_DNA"/>
</dbReference>
<evidence type="ECO:0000256" key="1">
    <source>
        <dbReference type="SAM" id="MobiDB-lite"/>
    </source>
</evidence>
<organism evidence="2 3">
    <name type="scientific">Sphaerobolus stellatus (strain SS14)</name>
    <dbReference type="NCBI Taxonomy" id="990650"/>
    <lineage>
        <taxon>Eukaryota</taxon>
        <taxon>Fungi</taxon>
        <taxon>Dikarya</taxon>
        <taxon>Basidiomycota</taxon>
        <taxon>Agaricomycotina</taxon>
        <taxon>Agaricomycetes</taxon>
        <taxon>Phallomycetidae</taxon>
        <taxon>Geastrales</taxon>
        <taxon>Sphaerobolaceae</taxon>
        <taxon>Sphaerobolus</taxon>
    </lineage>
</organism>
<proteinExistence type="predicted"/>
<keyword evidence="3" id="KW-1185">Reference proteome</keyword>
<dbReference type="Proteomes" id="UP000054279">
    <property type="component" value="Unassembled WGS sequence"/>
</dbReference>
<dbReference type="HOGENOM" id="CLU_869254_0_0_1"/>
<accession>A0A0C9VUJ2</accession>
<reference evidence="2 3" key="1">
    <citation type="submission" date="2014-06" db="EMBL/GenBank/DDBJ databases">
        <title>Evolutionary Origins and Diversification of the Mycorrhizal Mutualists.</title>
        <authorList>
            <consortium name="DOE Joint Genome Institute"/>
            <consortium name="Mycorrhizal Genomics Consortium"/>
            <person name="Kohler A."/>
            <person name="Kuo A."/>
            <person name="Nagy L.G."/>
            <person name="Floudas D."/>
            <person name="Copeland A."/>
            <person name="Barry K.W."/>
            <person name="Cichocki N."/>
            <person name="Veneault-Fourrey C."/>
            <person name="LaButti K."/>
            <person name="Lindquist E.A."/>
            <person name="Lipzen A."/>
            <person name="Lundell T."/>
            <person name="Morin E."/>
            <person name="Murat C."/>
            <person name="Riley R."/>
            <person name="Ohm R."/>
            <person name="Sun H."/>
            <person name="Tunlid A."/>
            <person name="Henrissat B."/>
            <person name="Grigoriev I.V."/>
            <person name="Hibbett D.S."/>
            <person name="Martin F."/>
        </authorList>
    </citation>
    <scope>NUCLEOTIDE SEQUENCE [LARGE SCALE GENOMIC DNA]</scope>
    <source>
        <strain evidence="2 3">SS14</strain>
    </source>
</reference>
<sequence>MPDYPECIQARPGFQRPSVLPGPYRVPKAARLGSSVARCMHLSSQEQPWGLGFHGIFRVRAGILRRATTDPGHLDASPSTELKIIIVAASVPTTAVPTTAPARQKMGTCSGLLSQSRAGKRIPLHKPEKAILACIINSPSHKLKRSPSATIEIRNLRRQTRVVDPSEDKAIKAKYASPDEPESESRDLFINPCAVPARLSQLWPLFVTFYLPARSLHPPPDVPLLQRGSREPARRTSRNPQIVVSALETWQHDTTLIPLAIVARHSNPSTPHLTRSLVRPPTTRIHASSRKLANLKSQSASPDTPPRWEVLFQNDIALAN</sequence>